<accession>A0A828YUC2</accession>
<dbReference type="GeneID" id="61111679"/>
<name>A0A828YUC2_9LEPT</name>
<dbReference type="Proteomes" id="UP000001338">
    <property type="component" value="Unassembled WGS sequence"/>
</dbReference>
<comment type="caution">
    <text evidence="1">The sequence shown here is derived from an EMBL/GenBank/DDBJ whole genome shotgun (WGS) entry which is preliminary data.</text>
</comment>
<dbReference type="AlphaFoldDB" id="A0A828YUC2"/>
<reference evidence="1 2" key="1">
    <citation type="submission" date="2012-10" db="EMBL/GenBank/DDBJ databases">
        <authorList>
            <person name="Harkins D.M."/>
            <person name="Durkin A.S."/>
            <person name="Brinkac L.M."/>
            <person name="Haft D.H."/>
            <person name="Selengut J.D."/>
            <person name="Sanka R."/>
            <person name="DePew J."/>
            <person name="Purushe J."/>
            <person name="Whelen A.C."/>
            <person name="Vinetz J.M."/>
            <person name="Sutton G.G."/>
            <person name="Nierman W.C."/>
            <person name="Fouts D.E."/>
        </authorList>
    </citation>
    <scope>NUCLEOTIDE SEQUENCE [LARGE SCALE GENOMIC DNA]</scope>
    <source>
        <strain evidence="1 2">2006001853</strain>
    </source>
</reference>
<proteinExistence type="predicted"/>
<evidence type="ECO:0000313" key="2">
    <source>
        <dbReference type="Proteomes" id="UP000001338"/>
    </source>
</evidence>
<gene>
    <name evidence="1" type="ORF">LEP1GSC036_1514</name>
</gene>
<dbReference type="EMBL" id="AFLV02000081">
    <property type="protein sequence ID" value="EKR62307.1"/>
    <property type="molecule type" value="Genomic_DNA"/>
</dbReference>
<protein>
    <submittedName>
        <fullName evidence="1">Uncharacterized protein</fullName>
    </submittedName>
</protein>
<sequence length="109" mass="13365">MQIFLLRSLLREINYKKTWGFKHNYLSYFQRISIANELRQSFDIDWELDDGTWVKVKPRPNRSFKHIPNACNDKCYSRQKMKSWKELRKTQYHLKAKNINTKEDEFGFD</sequence>
<evidence type="ECO:0000313" key="1">
    <source>
        <dbReference type="EMBL" id="EKR62307.1"/>
    </source>
</evidence>
<organism evidence="1 2">
    <name type="scientific">Leptospira weilii str. 2006001853</name>
    <dbReference type="NCBI Taxonomy" id="1001589"/>
    <lineage>
        <taxon>Bacteria</taxon>
        <taxon>Pseudomonadati</taxon>
        <taxon>Spirochaetota</taxon>
        <taxon>Spirochaetia</taxon>
        <taxon>Leptospirales</taxon>
        <taxon>Leptospiraceae</taxon>
        <taxon>Leptospira</taxon>
    </lineage>
</organism>
<dbReference type="RefSeq" id="WP_004500714.1">
    <property type="nucleotide sequence ID" value="NZ_AFLV02000081.1"/>
</dbReference>